<evidence type="ECO:0000313" key="4">
    <source>
        <dbReference type="EMBL" id="SFP25537.1"/>
    </source>
</evidence>
<name>A0A1I5NUY2_9PSEU</name>
<evidence type="ECO:0000259" key="3">
    <source>
        <dbReference type="Pfam" id="PF10756"/>
    </source>
</evidence>
<feature type="domain" description="Low molecular weight protein antigen 6 PH" evidence="3">
    <location>
        <begin position="93"/>
        <end position="163"/>
    </location>
</feature>
<keyword evidence="2" id="KW-0812">Transmembrane</keyword>
<dbReference type="Pfam" id="PF10756">
    <property type="entry name" value="bPH_6"/>
    <property type="match status" value="1"/>
</dbReference>
<feature type="transmembrane region" description="Helical" evidence="2">
    <location>
        <begin position="48"/>
        <end position="65"/>
    </location>
</feature>
<gene>
    <name evidence="4" type="ORF">SAMN05421810_10239</name>
</gene>
<feature type="region of interest" description="Disordered" evidence="1">
    <location>
        <begin position="1"/>
        <end position="43"/>
    </location>
</feature>
<feature type="compositionally biased region" description="Basic and acidic residues" evidence="1">
    <location>
        <begin position="22"/>
        <end position="41"/>
    </location>
</feature>
<keyword evidence="2" id="KW-1133">Transmembrane helix</keyword>
<reference evidence="5" key="1">
    <citation type="submission" date="2016-10" db="EMBL/GenBank/DDBJ databases">
        <authorList>
            <person name="Varghese N."/>
            <person name="Submissions S."/>
        </authorList>
    </citation>
    <scope>NUCLEOTIDE SEQUENCE [LARGE SCALE GENOMIC DNA]</scope>
    <source>
        <strain evidence="5">CGMCC 4.5579</strain>
    </source>
</reference>
<dbReference type="Proteomes" id="UP000198727">
    <property type="component" value="Unassembled WGS sequence"/>
</dbReference>
<keyword evidence="5" id="KW-1185">Reference proteome</keyword>
<feature type="transmembrane region" description="Helical" evidence="2">
    <location>
        <begin position="71"/>
        <end position="92"/>
    </location>
</feature>
<dbReference type="EMBL" id="FOWW01000002">
    <property type="protein sequence ID" value="SFP25537.1"/>
    <property type="molecule type" value="Genomic_DNA"/>
</dbReference>
<evidence type="ECO:0000256" key="2">
    <source>
        <dbReference type="SAM" id="Phobius"/>
    </source>
</evidence>
<dbReference type="InterPro" id="IPR019692">
    <property type="entry name" value="CFP-6_PH"/>
</dbReference>
<sequence length="188" mass="20459">MLDTNEVPACDRRSGPVHHRRVQEDVVDEKPEQRERPEEPVPAKQRKAVFRIPAIAMLAVALLTVCVIPAAFALAGLQVLLLVPIGLAWWILRSRTTATPSGLTVRTAFGRQELAWSELKGLALARRGRVRAVATDGREVTLPSVRPRHLPVLSLISGGRLPDPTGLTDDMPGAGSDTGRTESGEREE</sequence>
<feature type="region of interest" description="Disordered" evidence="1">
    <location>
        <begin position="159"/>
        <end position="188"/>
    </location>
</feature>
<protein>
    <submittedName>
        <fullName evidence="4">PH domain-containing protein</fullName>
    </submittedName>
</protein>
<organism evidence="4 5">
    <name type="scientific">Amycolatopsis arida</name>
    <dbReference type="NCBI Taxonomy" id="587909"/>
    <lineage>
        <taxon>Bacteria</taxon>
        <taxon>Bacillati</taxon>
        <taxon>Actinomycetota</taxon>
        <taxon>Actinomycetes</taxon>
        <taxon>Pseudonocardiales</taxon>
        <taxon>Pseudonocardiaceae</taxon>
        <taxon>Amycolatopsis</taxon>
    </lineage>
</organism>
<proteinExistence type="predicted"/>
<evidence type="ECO:0000313" key="5">
    <source>
        <dbReference type="Proteomes" id="UP000198727"/>
    </source>
</evidence>
<accession>A0A1I5NUY2</accession>
<dbReference type="OrthoDB" id="5194605at2"/>
<feature type="compositionally biased region" description="Basic and acidic residues" evidence="1">
    <location>
        <begin position="179"/>
        <end position="188"/>
    </location>
</feature>
<keyword evidence="2" id="KW-0472">Membrane</keyword>
<dbReference type="STRING" id="587909.SAMN05421810_10239"/>
<evidence type="ECO:0000256" key="1">
    <source>
        <dbReference type="SAM" id="MobiDB-lite"/>
    </source>
</evidence>
<dbReference type="AlphaFoldDB" id="A0A1I5NUY2"/>